<name>A0A1F5Q2Q7_9BACT</name>
<dbReference type="AlphaFoldDB" id="A0A1F5Q2Q7"/>
<accession>A0A1F5Q2Q7</accession>
<sequence>MPETKAPWGSEDRLHQDVEEIKKPEKYKERFKVPEIGNIQQAIDLLNRIKNHVLTVDNSQTGFDKLLHAQTYLEDLMRKELEKDK</sequence>
<organism evidence="1 2">
    <name type="scientific">Candidatus Doudnabacteria bacterium RIFCSPLOWO2_01_FULL_44_21</name>
    <dbReference type="NCBI Taxonomy" id="1817841"/>
    <lineage>
        <taxon>Bacteria</taxon>
        <taxon>Candidatus Doudnaibacteriota</taxon>
    </lineage>
</organism>
<evidence type="ECO:0000313" key="1">
    <source>
        <dbReference type="EMBL" id="OGE96459.1"/>
    </source>
</evidence>
<comment type="caution">
    <text evidence="1">The sequence shown here is derived from an EMBL/GenBank/DDBJ whole genome shotgun (WGS) entry which is preliminary data.</text>
</comment>
<dbReference type="EMBL" id="MFFB01000003">
    <property type="protein sequence ID" value="OGE96459.1"/>
    <property type="molecule type" value="Genomic_DNA"/>
</dbReference>
<dbReference type="STRING" id="1817841.A3B10_01620"/>
<dbReference type="Proteomes" id="UP000177281">
    <property type="component" value="Unassembled WGS sequence"/>
</dbReference>
<gene>
    <name evidence="1" type="ORF">A3B10_01620</name>
</gene>
<reference evidence="1 2" key="1">
    <citation type="journal article" date="2016" name="Nat. Commun.">
        <title>Thousands of microbial genomes shed light on interconnected biogeochemical processes in an aquifer system.</title>
        <authorList>
            <person name="Anantharaman K."/>
            <person name="Brown C.T."/>
            <person name="Hug L.A."/>
            <person name="Sharon I."/>
            <person name="Castelle C.J."/>
            <person name="Probst A.J."/>
            <person name="Thomas B.C."/>
            <person name="Singh A."/>
            <person name="Wilkins M.J."/>
            <person name="Karaoz U."/>
            <person name="Brodie E.L."/>
            <person name="Williams K.H."/>
            <person name="Hubbard S.S."/>
            <person name="Banfield J.F."/>
        </authorList>
    </citation>
    <scope>NUCLEOTIDE SEQUENCE [LARGE SCALE GENOMIC DNA]</scope>
</reference>
<protein>
    <submittedName>
        <fullName evidence="1">Uncharacterized protein</fullName>
    </submittedName>
</protein>
<proteinExistence type="predicted"/>
<evidence type="ECO:0000313" key="2">
    <source>
        <dbReference type="Proteomes" id="UP000177281"/>
    </source>
</evidence>